<dbReference type="PROSITE" id="PS51257">
    <property type="entry name" value="PROKAR_LIPOPROTEIN"/>
    <property type="match status" value="1"/>
</dbReference>
<feature type="signal peptide" evidence="1">
    <location>
        <begin position="1"/>
        <end position="31"/>
    </location>
</feature>
<dbReference type="RefSeq" id="WP_289471299.1">
    <property type="nucleotide sequence ID" value="NZ_JAUCMM010000013.1"/>
</dbReference>
<evidence type="ECO:0000256" key="1">
    <source>
        <dbReference type="SAM" id="SignalP"/>
    </source>
</evidence>
<keyword evidence="1" id="KW-0732">Signal</keyword>
<comment type="caution">
    <text evidence="2">The sequence shown here is derived from an EMBL/GenBank/DDBJ whole genome shotgun (WGS) entry which is preliminary data.</text>
</comment>
<feature type="chain" id="PRO_5047217336" description="Secreted protein" evidence="1">
    <location>
        <begin position="32"/>
        <end position="168"/>
    </location>
</feature>
<name>A0ABT7TJG5_9MICO</name>
<accession>A0ABT7TJG5</accession>
<evidence type="ECO:0008006" key="4">
    <source>
        <dbReference type="Google" id="ProtNLM"/>
    </source>
</evidence>
<evidence type="ECO:0000313" key="3">
    <source>
        <dbReference type="Proteomes" id="UP001235720"/>
    </source>
</evidence>
<sequence length="168" mass="17555">MTETTPRPRAVLAAVALLAALPLALSACSSAGPGADSTSAAQGVGAKWGECMRSAGFDVPDPADEELASGVVRTPPGADDQAFGDAARTCQHDLGLKGTDDAQRQTWERQYGQVASCIREHGFADFPEQEPGVLNPADYARSEEPAFEKAFSDCLAEFAPDTKQSNPG</sequence>
<dbReference type="Proteomes" id="UP001235720">
    <property type="component" value="Unassembled WGS sequence"/>
</dbReference>
<reference evidence="2 3" key="1">
    <citation type="submission" date="2023-06" db="EMBL/GenBank/DDBJ databases">
        <authorList>
            <person name="Feng G."/>
            <person name="Li J."/>
            <person name="Zhu H."/>
        </authorList>
    </citation>
    <scope>NUCLEOTIDE SEQUENCE [LARGE SCALE GENOMIC DNA]</scope>
    <source>
        <strain evidence="2 3">RHCJP20</strain>
    </source>
</reference>
<keyword evidence="3" id="KW-1185">Reference proteome</keyword>
<evidence type="ECO:0000313" key="2">
    <source>
        <dbReference type="EMBL" id="MDM7889735.1"/>
    </source>
</evidence>
<proteinExistence type="predicted"/>
<gene>
    <name evidence="2" type="ORF">QUG98_14870</name>
</gene>
<protein>
    <recommendedName>
        <fullName evidence="4">Secreted protein</fullName>
    </recommendedName>
</protein>
<dbReference type="EMBL" id="JAUCMM010000013">
    <property type="protein sequence ID" value="MDM7889735.1"/>
    <property type="molecule type" value="Genomic_DNA"/>
</dbReference>
<organism evidence="2 3">
    <name type="scientific">Curtobacterium subtropicum</name>
    <dbReference type="NCBI Taxonomy" id="3055138"/>
    <lineage>
        <taxon>Bacteria</taxon>
        <taxon>Bacillati</taxon>
        <taxon>Actinomycetota</taxon>
        <taxon>Actinomycetes</taxon>
        <taxon>Micrococcales</taxon>
        <taxon>Microbacteriaceae</taxon>
        <taxon>Curtobacterium</taxon>
    </lineage>
</organism>